<keyword evidence="3 6" id="KW-0812">Transmembrane</keyword>
<gene>
    <name evidence="7" type="ORF">P5673_009179</name>
</gene>
<feature type="transmembrane region" description="Helical" evidence="6">
    <location>
        <begin position="12"/>
        <end position="31"/>
    </location>
</feature>
<feature type="transmembrane region" description="Helical" evidence="6">
    <location>
        <begin position="148"/>
        <end position="170"/>
    </location>
</feature>
<dbReference type="AlphaFoldDB" id="A0AAD9V9T3"/>
<evidence type="ECO:0000313" key="8">
    <source>
        <dbReference type="Proteomes" id="UP001249851"/>
    </source>
</evidence>
<feature type="transmembrane region" description="Helical" evidence="6">
    <location>
        <begin position="43"/>
        <end position="64"/>
    </location>
</feature>
<dbReference type="EMBL" id="JARQWQ010000016">
    <property type="protein sequence ID" value="KAK2566551.1"/>
    <property type="molecule type" value="Genomic_DNA"/>
</dbReference>
<comment type="caution">
    <text evidence="7">The sequence shown here is derived from an EMBL/GenBank/DDBJ whole genome shotgun (WGS) entry which is preliminary data.</text>
</comment>
<organism evidence="7 8">
    <name type="scientific">Acropora cervicornis</name>
    <name type="common">Staghorn coral</name>
    <dbReference type="NCBI Taxonomy" id="6130"/>
    <lineage>
        <taxon>Eukaryota</taxon>
        <taxon>Metazoa</taxon>
        <taxon>Cnidaria</taxon>
        <taxon>Anthozoa</taxon>
        <taxon>Hexacorallia</taxon>
        <taxon>Scleractinia</taxon>
        <taxon>Astrocoeniina</taxon>
        <taxon>Acroporidae</taxon>
        <taxon>Acropora</taxon>
    </lineage>
</organism>
<dbReference type="GO" id="GO:0030003">
    <property type="term" value="P:intracellular monoatomic cation homeostasis"/>
    <property type="evidence" value="ECO:0007669"/>
    <property type="project" value="TreeGrafter"/>
</dbReference>
<sequence>MSDLKVISKACGAQTVIFLSSMASSAVICLMPGMYRDHVISMLMALGAACLAGDAIFHLMPHALEADSHHSHHGSTSKSSQVVLWRSSLIVCSLYFFYLFHLFLYSIEEVHSHTHGIPPPESHGNFKLLSRESDSTDEQNEYGNKRALIWMMVFSGALHAASDGVAIGAAFSSSATDGLSTSLAVLFHEVPHGVGAFAIFLSFGVRIKRALYLLSTRYILSYVGVVIGVLLGASLSGWIFAIPEMYSSLSLRADDRRYFMLFQNCGLILGFSIMMALAAFHGKIRGVLL</sequence>
<proteinExistence type="inferred from homology"/>
<dbReference type="Pfam" id="PF02535">
    <property type="entry name" value="Zip"/>
    <property type="match status" value="1"/>
</dbReference>
<evidence type="ECO:0000256" key="3">
    <source>
        <dbReference type="ARBA" id="ARBA00022692"/>
    </source>
</evidence>
<dbReference type="GO" id="GO:0071578">
    <property type="term" value="P:zinc ion import across plasma membrane"/>
    <property type="evidence" value="ECO:0007669"/>
    <property type="project" value="TreeGrafter"/>
</dbReference>
<dbReference type="GO" id="GO:0005886">
    <property type="term" value="C:plasma membrane"/>
    <property type="evidence" value="ECO:0007669"/>
    <property type="project" value="TreeGrafter"/>
</dbReference>
<evidence type="ECO:0000313" key="7">
    <source>
        <dbReference type="EMBL" id="KAK2566551.1"/>
    </source>
</evidence>
<feature type="transmembrane region" description="Helical" evidence="6">
    <location>
        <begin position="261"/>
        <end position="280"/>
    </location>
</feature>
<dbReference type="InterPro" id="IPR050799">
    <property type="entry name" value="ZIP_Transporter"/>
</dbReference>
<comment type="subcellular location">
    <subcellularLocation>
        <location evidence="1">Membrane</location>
        <topology evidence="1">Multi-pass membrane protein</topology>
    </subcellularLocation>
</comment>
<dbReference type="PANTHER" id="PTHR12191">
    <property type="entry name" value="SOLUTE CARRIER FAMILY 39"/>
    <property type="match status" value="1"/>
</dbReference>
<evidence type="ECO:0000256" key="5">
    <source>
        <dbReference type="ARBA" id="ARBA00023136"/>
    </source>
</evidence>
<comment type="similarity">
    <text evidence="2">Belongs to the ZIP transporter (TC 2.A.5) family.</text>
</comment>
<evidence type="ECO:0000256" key="2">
    <source>
        <dbReference type="ARBA" id="ARBA00006939"/>
    </source>
</evidence>
<keyword evidence="4 6" id="KW-1133">Transmembrane helix</keyword>
<keyword evidence="8" id="KW-1185">Reference proteome</keyword>
<dbReference type="GO" id="GO:0005385">
    <property type="term" value="F:zinc ion transmembrane transporter activity"/>
    <property type="evidence" value="ECO:0007669"/>
    <property type="project" value="TreeGrafter"/>
</dbReference>
<reference evidence="7" key="2">
    <citation type="journal article" date="2023" name="Science">
        <title>Genomic signatures of disease resistance in endangered staghorn corals.</title>
        <authorList>
            <person name="Vollmer S.V."/>
            <person name="Selwyn J.D."/>
            <person name="Despard B.A."/>
            <person name="Roesel C.L."/>
        </authorList>
    </citation>
    <scope>NUCLEOTIDE SEQUENCE</scope>
    <source>
        <strain evidence="7">K2</strain>
    </source>
</reference>
<accession>A0AAD9V9T3</accession>
<evidence type="ECO:0000256" key="4">
    <source>
        <dbReference type="ARBA" id="ARBA00022989"/>
    </source>
</evidence>
<evidence type="ECO:0000256" key="1">
    <source>
        <dbReference type="ARBA" id="ARBA00004141"/>
    </source>
</evidence>
<dbReference type="InterPro" id="IPR003689">
    <property type="entry name" value="ZIP"/>
</dbReference>
<evidence type="ECO:0000256" key="6">
    <source>
        <dbReference type="SAM" id="Phobius"/>
    </source>
</evidence>
<feature type="transmembrane region" description="Helical" evidence="6">
    <location>
        <begin position="190"/>
        <end position="207"/>
    </location>
</feature>
<reference evidence="7" key="1">
    <citation type="journal article" date="2023" name="G3 (Bethesda)">
        <title>Whole genome assembly and annotation of the endangered Caribbean coral Acropora cervicornis.</title>
        <authorList>
            <person name="Selwyn J.D."/>
            <person name="Vollmer S.V."/>
        </authorList>
    </citation>
    <scope>NUCLEOTIDE SEQUENCE</scope>
    <source>
        <strain evidence="7">K2</strain>
    </source>
</reference>
<dbReference type="PANTHER" id="PTHR12191:SF37">
    <property type="entry name" value="ZINC TRANSPORTER FOI"/>
    <property type="match status" value="1"/>
</dbReference>
<protein>
    <submittedName>
        <fullName evidence="7">Metal cation symporter ZIP14</fullName>
    </submittedName>
</protein>
<name>A0AAD9V9T3_ACRCE</name>
<feature type="transmembrane region" description="Helical" evidence="6">
    <location>
        <begin position="84"/>
        <end position="105"/>
    </location>
</feature>
<dbReference type="GO" id="GO:0140410">
    <property type="term" value="F:monoatomic cation:bicarbonate symporter activity"/>
    <property type="evidence" value="ECO:0007669"/>
    <property type="project" value="TreeGrafter"/>
</dbReference>
<keyword evidence="5 6" id="KW-0472">Membrane</keyword>
<dbReference type="Proteomes" id="UP001249851">
    <property type="component" value="Unassembled WGS sequence"/>
</dbReference>
<feature type="transmembrane region" description="Helical" evidence="6">
    <location>
        <begin position="219"/>
        <end position="241"/>
    </location>
</feature>